<protein>
    <submittedName>
        <fullName evidence="1">Uncharacterized protein</fullName>
    </submittedName>
</protein>
<keyword evidence="2" id="KW-1185">Reference proteome</keyword>
<evidence type="ECO:0000313" key="1">
    <source>
        <dbReference type="EMBL" id="KAF2266244.1"/>
    </source>
</evidence>
<proteinExistence type="predicted"/>
<comment type="caution">
    <text evidence="1">The sequence shown here is derived from an EMBL/GenBank/DDBJ whole genome shotgun (WGS) entry which is preliminary data.</text>
</comment>
<reference evidence="2" key="1">
    <citation type="journal article" date="2020" name="Stud. Mycol.">
        <title>101 Dothideomycetes genomes: A test case for predicting lifestyles and emergence of pathogens.</title>
        <authorList>
            <person name="Haridas S."/>
            <person name="Albert R."/>
            <person name="Binder M."/>
            <person name="Bloem J."/>
            <person name="LaButti K."/>
            <person name="Salamov A."/>
            <person name="Andreopoulos B."/>
            <person name="Baker S."/>
            <person name="Barry K."/>
            <person name="Bills G."/>
            <person name="Bluhm B."/>
            <person name="Cannon C."/>
            <person name="Castanera R."/>
            <person name="Culley D."/>
            <person name="Daum C."/>
            <person name="Ezra D."/>
            <person name="Gonzalez J."/>
            <person name="Henrissat B."/>
            <person name="Kuo A."/>
            <person name="Liang C."/>
            <person name="Lipzen A."/>
            <person name="Lutzoni F."/>
            <person name="Magnuson J."/>
            <person name="Mondo S."/>
            <person name="Nolan M."/>
            <person name="Ohm R."/>
            <person name="Pangilinan J."/>
            <person name="Park H.-J."/>
            <person name="Ramirez L."/>
            <person name="Alfaro M."/>
            <person name="Sun H."/>
            <person name="Tritt A."/>
            <person name="Yoshinaga Y."/>
            <person name="Zwiers L.-H."/>
            <person name="Turgeon B."/>
            <person name="Goodwin S."/>
            <person name="Spatafora J."/>
            <person name="Crous P."/>
            <person name="Grigoriev I."/>
        </authorList>
    </citation>
    <scope>NUCLEOTIDE SEQUENCE [LARGE SCALE GENOMIC DNA]</scope>
    <source>
        <strain evidence="2">CBS 304.66</strain>
    </source>
</reference>
<organism evidence="1 2">
    <name type="scientific">Lojkania enalia</name>
    <dbReference type="NCBI Taxonomy" id="147567"/>
    <lineage>
        <taxon>Eukaryota</taxon>
        <taxon>Fungi</taxon>
        <taxon>Dikarya</taxon>
        <taxon>Ascomycota</taxon>
        <taxon>Pezizomycotina</taxon>
        <taxon>Dothideomycetes</taxon>
        <taxon>Pleosporomycetidae</taxon>
        <taxon>Pleosporales</taxon>
        <taxon>Pleosporales incertae sedis</taxon>
        <taxon>Lojkania</taxon>
    </lineage>
</organism>
<dbReference type="EMBL" id="ML986599">
    <property type="protein sequence ID" value="KAF2266244.1"/>
    <property type="molecule type" value="Genomic_DNA"/>
</dbReference>
<dbReference type="Proteomes" id="UP000800093">
    <property type="component" value="Unassembled WGS sequence"/>
</dbReference>
<name>A0A9P4KBK6_9PLEO</name>
<sequence>MKPPVWGSNSVSSNNTLRVKLGDEVARHEVVITRIKLVDENRSTMNAATSVRRINTWINTHKGARPLCKRPPPPKVAVTKSRSTINSGSEPSILTFSVACVKARASNSLEMYRKLLTVPAKLERAECSGSAKHQSLSLTGLWVVQESKGEEFKYTIRYLELDFEVYHPRKLSLTLVPRELYLADPL</sequence>
<dbReference type="AlphaFoldDB" id="A0A9P4KBK6"/>
<accession>A0A9P4KBK6</accession>
<evidence type="ECO:0000313" key="2">
    <source>
        <dbReference type="Proteomes" id="UP000800093"/>
    </source>
</evidence>
<gene>
    <name evidence="1" type="ORF">CC78DRAFT_578270</name>
</gene>